<gene>
    <name evidence="2" type="ORF">ABV298_05180</name>
</gene>
<name>A0AAU8FQY4_9BACT</name>
<proteinExistence type="predicted"/>
<reference evidence="2" key="1">
    <citation type="submission" date="2024-06" db="EMBL/GenBank/DDBJ databases">
        <title>Sequencing and assembly of the genome of Dyadobacter sp. strain 676, a symbiont of Cyamopsis tetragonoloba.</title>
        <authorList>
            <person name="Guro P."/>
            <person name="Sazanova A."/>
            <person name="Kuznetsova I."/>
            <person name="Belimov A."/>
            <person name="Safronova V."/>
        </authorList>
    </citation>
    <scope>NUCLEOTIDE SEQUENCE</scope>
    <source>
        <strain evidence="2">676</strain>
    </source>
</reference>
<dbReference type="EMBL" id="CP159289">
    <property type="protein sequence ID" value="XCH25811.1"/>
    <property type="molecule type" value="Genomic_DNA"/>
</dbReference>
<evidence type="ECO:0000313" key="2">
    <source>
        <dbReference type="EMBL" id="XCH25811.1"/>
    </source>
</evidence>
<dbReference type="Pfam" id="PF04738">
    <property type="entry name" value="Lant_dehydr_N"/>
    <property type="match status" value="1"/>
</dbReference>
<organism evidence="2">
    <name type="scientific">Dyadobacter sp. 676</name>
    <dbReference type="NCBI Taxonomy" id="3088362"/>
    <lineage>
        <taxon>Bacteria</taxon>
        <taxon>Pseudomonadati</taxon>
        <taxon>Bacteroidota</taxon>
        <taxon>Cytophagia</taxon>
        <taxon>Cytophagales</taxon>
        <taxon>Spirosomataceae</taxon>
        <taxon>Dyadobacter</taxon>
    </lineage>
</organism>
<dbReference type="AlphaFoldDB" id="A0AAU8FQY4"/>
<dbReference type="RefSeq" id="WP_353721108.1">
    <property type="nucleotide sequence ID" value="NZ_CP159289.1"/>
</dbReference>
<protein>
    <submittedName>
        <fullName evidence="2">Lantibiotic dehydratase family protein</fullName>
    </submittedName>
</protein>
<feature type="domain" description="Lantibiotic dehydratase N-terminal" evidence="1">
    <location>
        <begin position="45"/>
        <end position="564"/>
    </location>
</feature>
<evidence type="ECO:0000259" key="1">
    <source>
        <dbReference type="Pfam" id="PF04738"/>
    </source>
</evidence>
<accession>A0AAU8FQY4</accession>
<dbReference type="InterPro" id="IPR006827">
    <property type="entry name" value="Lant_deHydtase_N"/>
</dbReference>
<sequence>MSIVSQGFFMLRRPRYSLDLLYRFNERVNNRPELFEEELIRFFSQPSMLEAIYVASPELYASFIGLLEGRVRTSVAGLLKTLYKYFVRMTSRSTPYGLFAGCAMGEISDTTNIRFDETAPPETHVRLDMNYVAEVAEAISRQTEVRSRLKFYPNTSLYRIGDTYRYVECSLNNQKRAYVLASVERSAYLDRVLLAARDGCLVGELIDSVTSADIGREEATWYIDALINAQILVSELAATVTGQEFFFTITEKLRGIGEAEKDLFQLEKITELLRSAEPGIGKYKAVESLVTKHFAIAGSKDLIQTDLFFRPRSCTISGRVIETLTKEYKNLAFLGLRNPQPEMELFKKRFADRYGQREMPLLEVLDCETGIGYGDVMAGKADNLPLLEDLRFPGIAKPGLADTSPLAVFREKLFRQAVTDGENRISLTDCMLKDLQKQMNATAEDPDSFYLFGNLIAGSEQDMDRGNFKFAFKAMGGPSGLKLLGRFCHGHEQLAERVKMAVAEEERSVSDVVFAEIAHLPQARAGNVLMRPHLRDFEIPYLAGSSMPRENQITPDDLMVSVSASGGDHIMV</sequence>